<dbReference type="Gene3D" id="2.40.110.10">
    <property type="entry name" value="Butyryl-CoA Dehydrogenase, subunit A, domain 2"/>
    <property type="match status" value="1"/>
</dbReference>
<organism evidence="10 11">
    <name type="scientific">Streptomyces pratens</name>
    <dbReference type="NCBI Taxonomy" id="887456"/>
    <lineage>
        <taxon>Bacteria</taxon>
        <taxon>Bacillati</taxon>
        <taxon>Actinomycetota</taxon>
        <taxon>Actinomycetes</taxon>
        <taxon>Kitasatosporales</taxon>
        <taxon>Streptomycetaceae</taxon>
        <taxon>Streptomyces</taxon>
    </lineage>
</organism>
<dbReference type="CDD" id="cd00567">
    <property type="entry name" value="ACAD"/>
    <property type="match status" value="1"/>
</dbReference>
<dbReference type="Proteomes" id="UP001596242">
    <property type="component" value="Unassembled WGS sequence"/>
</dbReference>
<feature type="domain" description="Acyl-CoA oxidase/dehydrogenase middle" evidence="8">
    <location>
        <begin position="121"/>
        <end position="223"/>
    </location>
</feature>
<evidence type="ECO:0000256" key="1">
    <source>
        <dbReference type="ARBA" id="ARBA00001974"/>
    </source>
</evidence>
<evidence type="ECO:0000259" key="7">
    <source>
        <dbReference type="Pfam" id="PF00441"/>
    </source>
</evidence>
<sequence>MPVIESEEHKALRAAVSALGNRYGRAYFTRTVEEGVPAAELWADAGKLGYLGVNLPEEYGGGGGGVAELSIVLEELGAAGCPLLLLVVSPAICGTVIARFGTEAQKREWLPGLADGTRTMAFGITEPDAGSNAHRITTTARRDPDTGDWLLTGRKVFVSCVDVADATLIVGRTETVSAEEGRTGNLKPCLFIVPRDTEGFHRRKIDMELSAAEKQFELTLDDVRLPAGALVGGGPSHAFGSGGEDAGLLQLFAGLNPERIMTAAFAIGMGRYALARAVEYARDRTVWKAPIGAHQAIAHPLAQAHIELELARLMMQKAAHLYDAGDDVGAGEAANMAKYAAAEACVKAVDQAVHTLGGNGLTREFGLASLVTAARVSRIAPVSREMILNYVSHQTLGLPKSY</sequence>
<evidence type="ECO:0000256" key="5">
    <source>
        <dbReference type="ARBA" id="ARBA00023002"/>
    </source>
</evidence>
<name>A0ABW1LZS1_9ACTN</name>
<dbReference type="InterPro" id="IPR036250">
    <property type="entry name" value="AcylCo_DH-like_C"/>
</dbReference>
<keyword evidence="11" id="KW-1185">Reference proteome</keyword>
<dbReference type="Pfam" id="PF00441">
    <property type="entry name" value="Acyl-CoA_dh_1"/>
    <property type="match status" value="1"/>
</dbReference>
<dbReference type="PANTHER" id="PTHR48083:SF1">
    <property type="entry name" value="DEHYDROGENASE, PUTATIVE (AFU_ORTHOLOGUE AFUA_7G06510)-RELATED"/>
    <property type="match status" value="1"/>
</dbReference>
<evidence type="ECO:0000313" key="10">
    <source>
        <dbReference type="EMBL" id="MFC6056606.1"/>
    </source>
</evidence>
<dbReference type="Gene3D" id="1.20.140.10">
    <property type="entry name" value="Butyryl-CoA Dehydrogenase, subunit A, domain 3"/>
    <property type="match status" value="1"/>
</dbReference>
<dbReference type="Pfam" id="PF02771">
    <property type="entry name" value="Acyl-CoA_dh_N"/>
    <property type="match status" value="1"/>
</dbReference>
<dbReference type="InterPro" id="IPR013786">
    <property type="entry name" value="AcylCoA_DH/ox_N"/>
</dbReference>
<keyword evidence="5 6" id="KW-0560">Oxidoreductase</keyword>
<accession>A0ABW1LZS1</accession>
<dbReference type="SUPFAM" id="SSF47203">
    <property type="entry name" value="Acyl-CoA dehydrogenase C-terminal domain-like"/>
    <property type="match status" value="1"/>
</dbReference>
<evidence type="ECO:0000256" key="4">
    <source>
        <dbReference type="ARBA" id="ARBA00022827"/>
    </source>
</evidence>
<feature type="domain" description="Acyl-CoA dehydrogenase/oxidase N-terminal" evidence="9">
    <location>
        <begin position="6"/>
        <end position="116"/>
    </location>
</feature>
<dbReference type="InterPro" id="IPR050741">
    <property type="entry name" value="Acyl-CoA_dehydrogenase"/>
</dbReference>
<evidence type="ECO:0000313" key="11">
    <source>
        <dbReference type="Proteomes" id="UP001596242"/>
    </source>
</evidence>
<dbReference type="EC" id="1.-.-.-" evidence="10"/>
<proteinExistence type="inferred from homology"/>
<gene>
    <name evidence="10" type="ORF">ACFP50_14345</name>
</gene>
<reference evidence="11" key="1">
    <citation type="journal article" date="2019" name="Int. J. Syst. Evol. Microbiol.">
        <title>The Global Catalogue of Microorganisms (GCM) 10K type strain sequencing project: providing services to taxonomists for standard genome sequencing and annotation.</title>
        <authorList>
            <consortium name="The Broad Institute Genomics Platform"/>
            <consortium name="The Broad Institute Genome Sequencing Center for Infectious Disease"/>
            <person name="Wu L."/>
            <person name="Ma J."/>
        </authorList>
    </citation>
    <scope>NUCLEOTIDE SEQUENCE [LARGE SCALE GENOMIC DNA]</scope>
    <source>
        <strain evidence="11">JCM 12763</strain>
    </source>
</reference>
<feature type="domain" description="Acyl-CoA dehydrogenase/oxidase C-terminal" evidence="7">
    <location>
        <begin position="247"/>
        <end position="389"/>
    </location>
</feature>
<evidence type="ECO:0000259" key="9">
    <source>
        <dbReference type="Pfam" id="PF02771"/>
    </source>
</evidence>
<dbReference type="PANTHER" id="PTHR48083">
    <property type="entry name" value="MEDIUM-CHAIN SPECIFIC ACYL-COA DEHYDROGENASE, MITOCHONDRIAL-RELATED"/>
    <property type="match status" value="1"/>
</dbReference>
<comment type="similarity">
    <text evidence="2 6">Belongs to the acyl-CoA dehydrogenase family.</text>
</comment>
<dbReference type="InterPro" id="IPR046373">
    <property type="entry name" value="Acyl-CoA_Oxase/DH_mid-dom_sf"/>
</dbReference>
<evidence type="ECO:0000259" key="8">
    <source>
        <dbReference type="Pfam" id="PF02770"/>
    </source>
</evidence>
<protein>
    <submittedName>
        <fullName evidence="10">Acyl-CoA dehydrogenase family protein</fullName>
        <ecNumber evidence="10">1.-.-.-</ecNumber>
    </submittedName>
</protein>
<evidence type="ECO:0000256" key="2">
    <source>
        <dbReference type="ARBA" id="ARBA00009347"/>
    </source>
</evidence>
<evidence type="ECO:0000256" key="3">
    <source>
        <dbReference type="ARBA" id="ARBA00022630"/>
    </source>
</evidence>
<keyword evidence="4 6" id="KW-0274">FAD</keyword>
<dbReference type="SUPFAM" id="SSF56645">
    <property type="entry name" value="Acyl-CoA dehydrogenase NM domain-like"/>
    <property type="match status" value="1"/>
</dbReference>
<dbReference type="InterPro" id="IPR006091">
    <property type="entry name" value="Acyl-CoA_Oxase/DH_mid-dom"/>
</dbReference>
<dbReference type="GO" id="GO:0016491">
    <property type="term" value="F:oxidoreductase activity"/>
    <property type="evidence" value="ECO:0007669"/>
    <property type="project" value="UniProtKB-KW"/>
</dbReference>
<dbReference type="EMBL" id="JBHSPT010000032">
    <property type="protein sequence ID" value="MFC6056606.1"/>
    <property type="molecule type" value="Genomic_DNA"/>
</dbReference>
<dbReference type="InterPro" id="IPR009075">
    <property type="entry name" value="AcylCo_DH/oxidase_C"/>
</dbReference>
<keyword evidence="3 6" id="KW-0285">Flavoprotein</keyword>
<dbReference type="Gene3D" id="1.10.540.10">
    <property type="entry name" value="Acyl-CoA dehydrogenase/oxidase, N-terminal domain"/>
    <property type="match status" value="1"/>
</dbReference>
<comment type="caution">
    <text evidence="10">The sequence shown here is derived from an EMBL/GenBank/DDBJ whole genome shotgun (WGS) entry which is preliminary data.</text>
</comment>
<evidence type="ECO:0000256" key="6">
    <source>
        <dbReference type="RuleBase" id="RU362125"/>
    </source>
</evidence>
<dbReference type="InterPro" id="IPR037069">
    <property type="entry name" value="AcylCoA_DH/ox_N_sf"/>
</dbReference>
<dbReference type="RefSeq" id="WP_386396965.1">
    <property type="nucleotide sequence ID" value="NZ_JBHSPT010000032.1"/>
</dbReference>
<dbReference type="InterPro" id="IPR009100">
    <property type="entry name" value="AcylCoA_DH/oxidase_NM_dom_sf"/>
</dbReference>
<dbReference type="Pfam" id="PF02770">
    <property type="entry name" value="Acyl-CoA_dh_M"/>
    <property type="match status" value="1"/>
</dbReference>
<comment type="cofactor">
    <cofactor evidence="1 6">
        <name>FAD</name>
        <dbReference type="ChEBI" id="CHEBI:57692"/>
    </cofactor>
</comment>